<name>A0A1H1QCG4_9ACTN</name>
<dbReference type="Proteomes" id="UP000198859">
    <property type="component" value="Chromosome I"/>
</dbReference>
<evidence type="ECO:0000313" key="1">
    <source>
        <dbReference type="EMBL" id="SDS21125.1"/>
    </source>
</evidence>
<protein>
    <submittedName>
        <fullName evidence="1">Uncharacterized protein</fullName>
    </submittedName>
</protein>
<gene>
    <name evidence="1" type="ORF">SAMN04488570_1378</name>
</gene>
<organism evidence="1 2">
    <name type="scientific">Nocardioides scoriae</name>
    <dbReference type="NCBI Taxonomy" id="642780"/>
    <lineage>
        <taxon>Bacteria</taxon>
        <taxon>Bacillati</taxon>
        <taxon>Actinomycetota</taxon>
        <taxon>Actinomycetes</taxon>
        <taxon>Propionibacteriales</taxon>
        <taxon>Nocardioidaceae</taxon>
        <taxon>Nocardioides</taxon>
    </lineage>
</organism>
<proteinExistence type="predicted"/>
<dbReference type="EMBL" id="LT629757">
    <property type="protein sequence ID" value="SDS21125.1"/>
    <property type="molecule type" value="Genomic_DNA"/>
</dbReference>
<reference evidence="2" key="1">
    <citation type="submission" date="2016-10" db="EMBL/GenBank/DDBJ databases">
        <authorList>
            <person name="Varghese N."/>
            <person name="Submissions S."/>
        </authorList>
    </citation>
    <scope>NUCLEOTIDE SEQUENCE [LARGE SCALE GENOMIC DNA]</scope>
    <source>
        <strain evidence="2">DSM 22127</strain>
    </source>
</reference>
<dbReference type="STRING" id="642780.SAMN04488570_1378"/>
<evidence type="ECO:0000313" key="2">
    <source>
        <dbReference type="Proteomes" id="UP000198859"/>
    </source>
</evidence>
<accession>A0A1H1QCG4</accession>
<dbReference type="AlphaFoldDB" id="A0A1H1QCG4"/>
<keyword evidence="2" id="KW-1185">Reference proteome</keyword>
<sequence length="227" mass="25269">MVNSQQILELAGTSRWTRMTHGKLDALERFASTTRTWETASRRKMLDDLRQVPLAPRSAGYVHPEQTAGVQSYRRESGATELTPAELVWLQRLPLEPERVSHGDAVRLAGMAATIDRQTSPSSHQLVQSVWGPVKELHDHQQAAHELEVLRASPPPKLPASVLDALTEALTEENPDWPLAGAQERALELLGQQINERDRYLAAAERALQERITAVENAASERTALVR</sequence>